<dbReference type="PANTHER" id="PTHR46401">
    <property type="entry name" value="GLYCOSYLTRANSFERASE WBBK-RELATED"/>
    <property type="match status" value="1"/>
</dbReference>
<dbReference type="SUPFAM" id="SSF53756">
    <property type="entry name" value="UDP-Glycosyltransferase/glycogen phosphorylase"/>
    <property type="match status" value="1"/>
</dbReference>
<keyword evidence="5" id="KW-1185">Reference proteome</keyword>
<dbReference type="Pfam" id="PF00534">
    <property type="entry name" value="Glycos_transf_1"/>
    <property type="match status" value="1"/>
</dbReference>
<evidence type="ECO:0000256" key="1">
    <source>
        <dbReference type="ARBA" id="ARBA00022679"/>
    </source>
</evidence>
<accession>A0A316AKS6</accession>
<dbReference type="Proteomes" id="UP000245880">
    <property type="component" value="Unassembled WGS sequence"/>
</dbReference>
<dbReference type="AlphaFoldDB" id="A0A316AKS6"/>
<feature type="domain" description="Glycosyl transferase family 1" evidence="2">
    <location>
        <begin position="198"/>
        <end position="357"/>
    </location>
</feature>
<name>A0A316AKS6_9BACT</name>
<proteinExistence type="predicted"/>
<dbReference type="EMBL" id="QGDT01000006">
    <property type="protein sequence ID" value="PWJ57634.1"/>
    <property type="molecule type" value="Genomic_DNA"/>
</dbReference>
<dbReference type="InterPro" id="IPR028098">
    <property type="entry name" value="Glyco_trans_4-like_N"/>
</dbReference>
<evidence type="ECO:0000259" key="3">
    <source>
        <dbReference type="Pfam" id="PF13579"/>
    </source>
</evidence>
<dbReference type="CDD" id="cd03801">
    <property type="entry name" value="GT4_PimA-like"/>
    <property type="match status" value="1"/>
</dbReference>
<evidence type="ECO:0000259" key="2">
    <source>
        <dbReference type="Pfam" id="PF00534"/>
    </source>
</evidence>
<feature type="domain" description="Glycosyltransferase subfamily 4-like N-terminal" evidence="3">
    <location>
        <begin position="17"/>
        <end position="175"/>
    </location>
</feature>
<dbReference type="GO" id="GO:0016757">
    <property type="term" value="F:glycosyltransferase activity"/>
    <property type="evidence" value="ECO:0007669"/>
    <property type="project" value="InterPro"/>
</dbReference>
<evidence type="ECO:0000313" key="4">
    <source>
        <dbReference type="EMBL" id="PWJ57634.1"/>
    </source>
</evidence>
<dbReference type="Pfam" id="PF13579">
    <property type="entry name" value="Glyco_trans_4_4"/>
    <property type="match status" value="1"/>
</dbReference>
<protein>
    <submittedName>
        <fullName evidence="4">Glycosyltransferase involved in cell wall biosynthesis</fullName>
    </submittedName>
</protein>
<dbReference type="PANTHER" id="PTHR46401:SF2">
    <property type="entry name" value="GLYCOSYLTRANSFERASE WBBK-RELATED"/>
    <property type="match status" value="1"/>
</dbReference>
<evidence type="ECO:0000313" key="5">
    <source>
        <dbReference type="Proteomes" id="UP000245880"/>
    </source>
</evidence>
<sequence length="382" mass="43661">MHILHIVYSLVPGQYFGGVPKMAFELACAQARLGHRVSIYTTNINGPHHFPLPSTPLRVHFGPIEVYYFPAQKYGVFFSNSLRHYLHQYGATFDAIHTHNTYHPLNQYARQTAARQAIPLFYHTHGCFNPISLHQGFWKAIKKRLYLQLWEYPGLRRATGIFVNTEAEQQEIKKRIPQATVYELANGVAPPPRQCSKTSGPIVLVTLSRIHPCKGLHYLIEALHKLPQDHLCLKIIGDFQQDRAYTHRLQERIRAWGLTDKIKFLGHLNEPQKYEQLCNADIYCQFSESEGTSLSILEAMSVGLCCVVSEGCSMHQAATHHALLACKNGDIQDIVERLLLVVQNSEYRRSMGIKAQQYILQHHGWDRLAAKVMAHYPHNSNH</sequence>
<organism evidence="4 5">
    <name type="scientific">Dyadobacter jejuensis</name>
    <dbReference type="NCBI Taxonomy" id="1082580"/>
    <lineage>
        <taxon>Bacteria</taxon>
        <taxon>Pseudomonadati</taxon>
        <taxon>Bacteroidota</taxon>
        <taxon>Cytophagia</taxon>
        <taxon>Cytophagales</taxon>
        <taxon>Spirosomataceae</taxon>
        <taxon>Dyadobacter</taxon>
    </lineage>
</organism>
<reference evidence="4 5" key="1">
    <citation type="submission" date="2018-03" db="EMBL/GenBank/DDBJ databases">
        <title>Genomic Encyclopedia of Archaeal and Bacterial Type Strains, Phase II (KMG-II): from individual species to whole genera.</title>
        <authorList>
            <person name="Goeker M."/>
        </authorList>
    </citation>
    <scope>NUCLEOTIDE SEQUENCE [LARGE SCALE GENOMIC DNA]</scope>
    <source>
        <strain evidence="4 5">DSM 100346</strain>
    </source>
</reference>
<comment type="caution">
    <text evidence="4">The sequence shown here is derived from an EMBL/GenBank/DDBJ whole genome shotgun (WGS) entry which is preliminary data.</text>
</comment>
<keyword evidence="1 4" id="KW-0808">Transferase</keyword>
<gene>
    <name evidence="4" type="ORF">CLV98_106106</name>
</gene>
<dbReference type="Gene3D" id="3.40.50.2000">
    <property type="entry name" value="Glycogen Phosphorylase B"/>
    <property type="match status" value="2"/>
</dbReference>
<dbReference type="InterPro" id="IPR001296">
    <property type="entry name" value="Glyco_trans_1"/>
</dbReference>
<dbReference type="GO" id="GO:0009103">
    <property type="term" value="P:lipopolysaccharide biosynthetic process"/>
    <property type="evidence" value="ECO:0007669"/>
    <property type="project" value="TreeGrafter"/>
</dbReference>